<organism evidence="1 2">
    <name type="scientific">Colletotrichum asianum</name>
    <dbReference type="NCBI Taxonomy" id="702518"/>
    <lineage>
        <taxon>Eukaryota</taxon>
        <taxon>Fungi</taxon>
        <taxon>Dikarya</taxon>
        <taxon>Ascomycota</taxon>
        <taxon>Pezizomycotina</taxon>
        <taxon>Sordariomycetes</taxon>
        <taxon>Hypocreomycetidae</taxon>
        <taxon>Glomerellales</taxon>
        <taxon>Glomerellaceae</taxon>
        <taxon>Colletotrichum</taxon>
        <taxon>Colletotrichum gloeosporioides species complex</taxon>
    </lineage>
</organism>
<evidence type="ECO:0000313" key="1">
    <source>
        <dbReference type="EMBL" id="KAF0323526.1"/>
    </source>
</evidence>
<evidence type="ECO:0000313" key="2">
    <source>
        <dbReference type="Proteomes" id="UP000434172"/>
    </source>
</evidence>
<protein>
    <submittedName>
        <fullName evidence="1">Uncharacterized protein</fullName>
    </submittedName>
</protein>
<gene>
    <name evidence="1" type="ORF">GQ607_009207</name>
</gene>
<dbReference type="OrthoDB" id="4360026at2759"/>
<dbReference type="AlphaFoldDB" id="A0A8H3WD34"/>
<accession>A0A8H3WD34</accession>
<comment type="caution">
    <text evidence="1">The sequence shown here is derived from an EMBL/GenBank/DDBJ whole genome shotgun (WGS) entry which is preliminary data.</text>
</comment>
<keyword evidence="2" id="KW-1185">Reference proteome</keyword>
<reference evidence="1 2" key="1">
    <citation type="submission" date="2019-12" db="EMBL/GenBank/DDBJ databases">
        <title>A genome sequence resource for the geographically widespread anthracnose pathogen Colletotrichum asianum.</title>
        <authorList>
            <person name="Meng Y."/>
        </authorList>
    </citation>
    <scope>NUCLEOTIDE SEQUENCE [LARGE SCALE GENOMIC DNA]</scope>
    <source>
        <strain evidence="1 2">ICMP 18580</strain>
    </source>
</reference>
<dbReference type="EMBL" id="WOWK01000051">
    <property type="protein sequence ID" value="KAF0323526.1"/>
    <property type="molecule type" value="Genomic_DNA"/>
</dbReference>
<sequence>MSNIIPEMPTDTVTPYCIWYPDIAIEETYRELSRRYPGMRYQVGRPCAVAGYNKLYDELQLLPDVSIAEEAEDNNNAYTRDAIVSKPVRYAIMNDYTRTIDVEAPRAGACLNGDTSVRSSLEKKRPLHHDTDEFDFLEDSNHYFDIQEDRHVRPRYWRGPEHTVLPSKYSDLTYRPLRPDLPPVNKDILILMAAWDGNIDRYSRLRRPKTIENEISAVIRGAYHHTPFAR</sequence>
<proteinExistence type="predicted"/>
<dbReference type="Proteomes" id="UP000434172">
    <property type="component" value="Unassembled WGS sequence"/>
</dbReference>
<name>A0A8H3WD34_9PEZI</name>